<feature type="region of interest" description="Disordered" evidence="2">
    <location>
        <begin position="167"/>
        <end position="200"/>
    </location>
</feature>
<dbReference type="OrthoDB" id="9988102at2759"/>
<dbReference type="Proteomes" id="UP000070501">
    <property type="component" value="Unassembled WGS sequence"/>
</dbReference>
<feature type="region of interest" description="Disordered" evidence="2">
    <location>
        <begin position="129"/>
        <end position="150"/>
    </location>
</feature>
<dbReference type="SUPFAM" id="SSF51735">
    <property type="entry name" value="NAD(P)-binding Rossmann-fold domains"/>
    <property type="match status" value="1"/>
</dbReference>
<evidence type="ECO:0000313" key="5">
    <source>
        <dbReference type="EMBL" id="KXJ88230.1"/>
    </source>
</evidence>
<feature type="domain" description="Phosphogluconate dehydrogenase NAD-binding putative C-terminal" evidence="4">
    <location>
        <begin position="257"/>
        <end position="330"/>
    </location>
</feature>
<protein>
    <submittedName>
        <fullName evidence="5">Putative Phosphogluconate dehydrogenase</fullName>
    </submittedName>
</protein>
<dbReference type="InterPro" id="IPR051265">
    <property type="entry name" value="HIBADH-related_NP60_sf"/>
</dbReference>
<evidence type="ECO:0000259" key="4">
    <source>
        <dbReference type="Pfam" id="PF09130"/>
    </source>
</evidence>
<dbReference type="GO" id="GO:0000785">
    <property type="term" value="C:chromatin"/>
    <property type="evidence" value="ECO:0007669"/>
    <property type="project" value="TreeGrafter"/>
</dbReference>
<evidence type="ECO:0000259" key="3">
    <source>
        <dbReference type="Pfam" id="PF03807"/>
    </source>
</evidence>
<evidence type="ECO:0000256" key="2">
    <source>
        <dbReference type="SAM" id="MobiDB-lite"/>
    </source>
</evidence>
<dbReference type="Gene3D" id="1.10.1040.10">
    <property type="entry name" value="N-(1-d-carboxylethyl)-l-norvaline Dehydrogenase, domain 2"/>
    <property type="match status" value="1"/>
</dbReference>
<dbReference type="GO" id="GO:0140673">
    <property type="term" value="P:transcription elongation-coupled chromatin remodeling"/>
    <property type="evidence" value="ECO:0007669"/>
    <property type="project" value="TreeGrafter"/>
</dbReference>
<organism evidence="5 6">
    <name type="scientific">Microdochium bolleyi</name>
    <dbReference type="NCBI Taxonomy" id="196109"/>
    <lineage>
        <taxon>Eukaryota</taxon>
        <taxon>Fungi</taxon>
        <taxon>Dikarya</taxon>
        <taxon>Ascomycota</taxon>
        <taxon>Pezizomycotina</taxon>
        <taxon>Sordariomycetes</taxon>
        <taxon>Xylariomycetidae</taxon>
        <taxon>Xylariales</taxon>
        <taxon>Microdochiaceae</taxon>
        <taxon>Microdochium</taxon>
    </lineage>
</organism>
<comment type="similarity">
    <text evidence="1">Belongs to the HIBADH-related family. NP60 subfamily.</text>
</comment>
<dbReference type="GO" id="GO:0003677">
    <property type="term" value="F:DNA binding"/>
    <property type="evidence" value="ECO:0007669"/>
    <property type="project" value="TreeGrafter"/>
</dbReference>
<dbReference type="InterPro" id="IPR028939">
    <property type="entry name" value="P5C_Rdtase_cat_N"/>
</dbReference>
<keyword evidence="6" id="KW-1185">Reference proteome</keyword>
<dbReference type="PANTHER" id="PTHR43580">
    <property type="entry name" value="OXIDOREDUCTASE GLYR1-RELATED"/>
    <property type="match status" value="1"/>
</dbReference>
<dbReference type="SUPFAM" id="SSF48179">
    <property type="entry name" value="6-phosphogluconate dehydrogenase C-terminal domain-like"/>
    <property type="match status" value="1"/>
</dbReference>
<dbReference type="STRING" id="196109.A0A136ITC3"/>
<dbReference type="Pfam" id="PF03807">
    <property type="entry name" value="F420_oxidored"/>
    <property type="match status" value="1"/>
</dbReference>
<evidence type="ECO:0000313" key="6">
    <source>
        <dbReference type="Proteomes" id="UP000070501"/>
    </source>
</evidence>
<feature type="compositionally biased region" description="Low complexity" evidence="2">
    <location>
        <begin position="171"/>
        <end position="189"/>
    </location>
</feature>
<dbReference type="InterPro" id="IPR008927">
    <property type="entry name" value="6-PGluconate_DH-like_C_sf"/>
</dbReference>
<evidence type="ECO:0000256" key="1">
    <source>
        <dbReference type="ARBA" id="ARBA00007598"/>
    </source>
</evidence>
<dbReference type="GO" id="GO:0031491">
    <property type="term" value="F:nucleosome binding"/>
    <property type="evidence" value="ECO:0007669"/>
    <property type="project" value="TreeGrafter"/>
</dbReference>
<dbReference type="Pfam" id="PF09130">
    <property type="entry name" value="DUF1932"/>
    <property type="match status" value="1"/>
</dbReference>
<dbReference type="Gene3D" id="3.40.50.720">
    <property type="entry name" value="NAD(P)-binding Rossmann-like Domain"/>
    <property type="match status" value="1"/>
</dbReference>
<proteinExistence type="inferred from homology"/>
<dbReference type="AlphaFoldDB" id="A0A136ITC3"/>
<dbReference type="InterPro" id="IPR036291">
    <property type="entry name" value="NAD(P)-bd_dom_sf"/>
</dbReference>
<accession>A0A136ITC3</accession>
<dbReference type="InterPro" id="IPR013328">
    <property type="entry name" value="6PGD_dom2"/>
</dbReference>
<dbReference type="InParanoid" id="A0A136ITC3"/>
<name>A0A136ITC3_9PEZI</name>
<gene>
    <name evidence="5" type="ORF">Micbo1qcDRAFT_235999</name>
</gene>
<sequence length="369" mass="38335">MAAQTLAKIGILSIGDMGMGIAKLLVANGFAVATNGRGRSEDTIARAKSAQVELLNSDEALCEACDVILSVVPPRDAVATAQRVIDAAITGPFPRDPSTTGGGRGPLYFADLNAVAPSTVKGIAEMFDKANSESSRRRGGAATGPSEGEEKVEVVRFIDGSIIGGPPSLVSASSKDAESGTSSSSSSSAQQTWKLPNIPLSGPHPLSSIPTYGSKLGTVLNTRHISASVGAASGLKMCFASLSKGFTALAIQSFTTASRLGVLDELTSELAVHNPASLRSVTGGLTGMPPKAYRWVREMEEISRTFEEEGGFAAGRHDVFGAVAELYKSVAEETVLGEEKVGKRKRGLDVADVAQAIGEGLEKRKKKND</sequence>
<dbReference type="PANTHER" id="PTHR43580:SF2">
    <property type="entry name" value="CYTOKINE-LIKE NUCLEAR FACTOR N-PAC"/>
    <property type="match status" value="1"/>
</dbReference>
<dbReference type="InterPro" id="IPR015814">
    <property type="entry name" value="Pgluconate_DH_NAD-bd_C"/>
</dbReference>
<feature type="domain" description="Pyrroline-5-carboxylate reductase catalytic N-terminal" evidence="3">
    <location>
        <begin position="8"/>
        <end position="84"/>
    </location>
</feature>
<dbReference type="EMBL" id="KQ964259">
    <property type="protein sequence ID" value="KXJ88230.1"/>
    <property type="molecule type" value="Genomic_DNA"/>
</dbReference>
<reference evidence="6" key="1">
    <citation type="submission" date="2016-02" db="EMBL/GenBank/DDBJ databases">
        <title>Draft genome sequence of Microdochium bolleyi, a fungal endophyte of beachgrass.</title>
        <authorList>
            <consortium name="DOE Joint Genome Institute"/>
            <person name="David A.S."/>
            <person name="May G."/>
            <person name="Haridas S."/>
            <person name="Lim J."/>
            <person name="Wang M."/>
            <person name="Labutti K."/>
            <person name="Lipzen A."/>
            <person name="Barry K."/>
            <person name="Grigoriev I.V."/>
        </authorList>
    </citation>
    <scope>NUCLEOTIDE SEQUENCE [LARGE SCALE GENOMIC DNA]</scope>
    <source>
        <strain evidence="6">J235TASD1</strain>
    </source>
</reference>